<dbReference type="Proteomes" id="UP000682843">
    <property type="component" value="Chromosome"/>
</dbReference>
<keyword evidence="1" id="KW-0472">Membrane</keyword>
<keyword evidence="3" id="KW-1185">Reference proteome</keyword>
<feature type="transmembrane region" description="Helical" evidence="1">
    <location>
        <begin position="91"/>
        <end position="115"/>
    </location>
</feature>
<feature type="transmembrane region" description="Helical" evidence="1">
    <location>
        <begin position="6"/>
        <end position="38"/>
    </location>
</feature>
<proteinExistence type="predicted"/>
<evidence type="ECO:0000256" key="1">
    <source>
        <dbReference type="SAM" id="Phobius"/>
    </source>
</evidence>
<accession>A0ABX8AD48</accession>
<evidence type="ECO:0000313" key="2">
    <source>
        <dbReference type="EMBL" id="QUS40564.1"/>
    </source>
</evidence>
<organism evidence="2 3">
    <name type="scientific">Tardiphaga alba</name>
    <dbReference type="NCBI Taxonomy" id="340268"/>
    <lineage>
        <taxon>Bacteria</taxon>
        <taxon>Pseudomonadati</taxon>
        <taxon>Pseudomonadota</taxon>
        <taxon>Alphaproteobacteria</taxon>
        <taxon>Hyphomicrobiales</taxon>
        <taxon>Nitrobacteraceae</taxon>
        <taxon>Tardiphaga</taxon>
    </lineage>
</organism>
<keyword evidence="1" id="KW-0812">Transmembrane</keyword>
<feature type="transmembrane region" description="Helical" evidence="1">
    <location>
        <begin position="50"/>
        <end position="71"/>
    </location>
</feature>
<gene>
    <name evidence="2" type="ORF">RPMA_18270</name>
</gene>
<keyword evidence="1" id="KW-1133">Transmembrane helix</keyword>
<dbReference type="EMBL" id="CP036498">
    <property type="protein sequence ID" value="QUS40564.1"/>
    <property type="molecule type" value="Genomic_DNA"/>
</dbReference>
<dbReference type="RefSeq" id="WP_211909146.1">
    <property type="nucleotide sequence ID" value="NZ_CP036498.1"/>
</dbReference>
<evidence type="ECO:0000313" key="3">
    <source>
        <dbReference type="Proteomes" id="UP000682843"/>
    </source>
</evidence>
<protein>
    <submittedName>
        <fullName evidence="2">Uncharacterized protein</fullName>
    </submittedName>
</protein>
<name>A0ABX8AD48_9BRAD</name>
<sequence>MKLLLLRSAIALVCIGLLTFAFGPLVPVAFLVLGLGWGVVHLAARPRAPWMHAGLPVLLLALAVPIIAFAADAAPETVAQATGETTKVVWGWGSAAGAVAQALAYIIGLAAAWALRQLPANIVAIFGNARVELLIQNAVGYGLNAVQGAVKDKTLTVDVGNEVLAKALQYAVDNAPGWLQSWAGGPEGLAKKIWARLNLEPAASDAAVPAAVSQAS</sequence>
<reference evidence="2 3" key="1">
    <citation type="submission" date="2019-02" db="EMBL/GenBank/DDBJ databases">
        <title>Emended description of the genus Rhodopseudomonas and description of Rhodopseudomonas albus sp. nov., a non-phototrophic, heavy-metal-tolerant bacterium isolated from garden soil.</title>
        <authorList>
            <person name="Bao Z."/>
            <person name="Cao W.W."/>
            <person name="Sato Y."/>
            <person name="Nishizawa T."/>
            <person name="Zhao J."/>
            <person name="Guo Y."/>
            <person name="Ohta H."/>
        </authorList>
    </citation>
    <scope>NUCLEOTIDE SEQUENCE [LARGE SCALE GENOMIC DNA]</scope>
    <source>
        <strain evidence="2 3">SK50-23</strain>
    </source>
</reference>